<reference evidence="2 3" key="1">
    <citation type="submission" date="2014-07" db="EMBL/GenBank/DDBJ databases">
        <authorList>
            <person name="McCorrison J."/>
            <person name="Sanka R."/>
            <person name="Torralba M."/>
            <person name="Gillis M."/>
            <person name="Haft D.H."/>
            <person name="Methe B."/>
            <person name="Sutton G."/>
            <person name="Nelson K.E."/>
        </authorList>
    </citation>
    <scope>NUCLEOTIDE SEQUENCE [LARGE SCALE GENOMIC DNA]</scope>
    <source>
        <strain evidence="2 3">DNF00040</strain>
    </source>
</reference>
<feature type="transmembrane region" description="Helical" evidence="1">
    <location>
        <begin position="122"/>
        <end position="142"/>
    </location>
</feature>
<sequence length="383" mass="43855">MIFIGIWIVFVIAAFLIACGFLHIQKKNVPYVFLVNVIHYSFAWVFLSFSEGQINDSFNYYTWAVDGLDFGYTGTGFIVTIVKVFLWLGISDYFIVFLFFSTLSNLAILVLFNYLLNKNKNGHYSIDIILFCCFLLPGLHFWTVSIGKDSISIVLIALMIIASFERKFIILSLLFIALFVVRSHIALLLGSSFGLFVFLYVKIGRFSHGVVRIILTVLSIPVFALALSYVLSIVQKYSSVGFDSLGDFIADRQNVYASTDAGAILVGQPYIIKIFAQIFGAIPWLSMNVLTFVSLMEGVVIFILLLYSFKLFFLHKNKSNDNNRVCQFWILFVITFILFMPIISTNLGIMVRMRVMIYLPVFVVVFYLLQDRYLFKIKRKSYV</sequence>
<feature type="transmembrane region" description="Helical" evidence="1">
    <location>
        <begin position="95"/>
        <end position="116"/>
    </location>
</feature>
<accession>A0A095YUJ5</accession>
<keyword evidence="1" id="KW-1133">Transmembrane helix</keyword>
<keyword evidence="3" id="KW-1185">Reference proteome</keyword>
<keyword evidence="1" id="KW-0472">Membrane</keyword>
<feature type="transmembrane region" description="Helical" evidence="1">
    <location>
        <begin position="185"/>
        <end position="201"/>
    </location>
</feature>
<gene>
    <name evidence="2" type="ORF">HMPREF2130_10800</name>
</gene>
<feature type="transmembrane region" description="Helical" evidence="1">
    <location>
        <begin position="154"/>
        <end position="179"/>
    </location>
</feature>
<organism evidence="2 3">
    <name type="scientific">Oligella urethralis DNF00040</name>
    <dbReference type="NCBI Taxonomy" id="1401065"/>
    <lineage>
        <taxon>Bacteria</taxon>
        <taxon>Pseudomonadati</taxon>
        <taxon>Pseudomonadota</taxon>
        <taxon>Betaproteobacteria</taxon>
        <taxon>Burkholderiales</taxon>
        <taxon>Alcaligenaceae</taxon>
        <taxon>Oligella</taxon>
    </lineage>
</organism>
<feature type="transmembrane region" description="Helical" evidence="1">
    <location>
        <begin position="70"/>
        <end position="88"/>
    </location>
</feature>
<protein>
    <submittedName>
        <fullName evidence="2">Uncharacterized protein</fullName>
    </submittedName>
</protein>
<name>A0A095YUJ5_9BURK</name>
<evidence type="ECO:0000313" key="3">
    <source>
        <dbReference type="Proteomes" id="UP000029629"/>
    </source>
</evidence>
<feature type="transmembrane region" description="Helical" evidence="1">
    <location>
        <begin position="289"/>
        <end position="313"/>
    </location>
</feature>
<keyword evidence="1" id="KW-0812">Transmembrane</keyword>
<feature type="transmembrane region" description="Helical" evidence="1">
    <location>
        <begin position="349"/>
        <end position="369"/>
    </location>
</feature>
<dbReference type="RefSeq" id="WP_036560898.1">
    <property type="nucleotide sequence ID" value="NZ_JRNI01000086.1"/>
</dbReference>
<feature type="transmembrane region" description="Helical" evidence="1">
    <location>
        <begin position="325"/>
        <end position="343"/>
    </location>
</feature>
<evidence type="ECO:0000313" key="2">
    <source>
        <dbReference type="EMBL" id="KGF25801.1"/>
    </source>
</evidence>
<dbReference type="Proteomes" id="UP000029629">
    <property type="component" value="Unassembled WGS sequence"/>
</dbReference>
<dbReference type="AlphaFoldDB" id="A0A095YUJ5"/>
<dbReference type="EMBL" id="JRNI01000086">
    <property type="protein sequence ID" value="KGF25801.1"/>
    <property type="molecule type" value="Genomic_DNA"/>
</dbReference>
<feature type="transmembrane region" description="Helical" evidence="1">
    <location>
        <begin position="213"/>
        <end position="234"/>
    </location>
</feature>
<feature type="transmembrane region" description="Helical" evidence="1">
    <location>
        <begin position="31"/>
        <end position="50"/>
    </location>
</feature>
<comment type="caution">
    <text evidence="2">The sequence shown here is derived from an EMBL/GenBank/DDBJ whole genome shotgun (WGS) entry which is preliminary data.</text>
</comment>
<proteinExistence type="predicted"/>
<evidence type="ECO:0000256" key="1">
    <source>
        <dbReference type="SAM" id="Phobius"/>
    </source>
</evidence>
<dbReference type="OrthoDB" id="6195545at2"/>
<feature type="transmembrane region" description="Helical" evidence="1">
    <location>
        <begin position="6"/>
        <end position="24"/>
    </location>
</feature>